<name>A0A1L8WL21_9ENTE</name>
<keyword evidence="1" id="KW-0472">Membrane</keyword>
<protein>
    <submittedName>
        <fullName evidence="2">Uncharacterized protein</fullName>
    </submittedName>
</protein>
<comment type="caution">
    <text evidence="2">The sequence shown here is derived from an EMBL/GenBank/DDBJ whole genome shotgun (WGS) entry which is preliminary data.</text>
</comment>
<accession>A0A1L8WL21</accession>
<keyword evidence="3" id="KW-1185">Reference proteome</keyword>
<dbReference type="EMBL" id="JXLB01000010">
    <property type="protein sequence ID" value="OJG81726.1"/>
    <property type="molecule type" value="Genomic_DNA"/>
</dbReference>
<evidence type="ECO:0000313" key="3">
    <source>
        <dbReference type="Proteomes" id="UP000182152"/>
    </source>
</evidence>
<keyword evidence="1" id="KW-1133">Transmembrane helix</keyword>
<proteinExistence type="predicted"/>
<evidence type="ECO:0000256" key="1">
    <source>
        <dbReference type="SAM" id="Phobius"/>
    </source>
</evidence>
<sequence>MISLLSLTPTIIPFFYFTTERDQTKVMGYHALTNVEMMCYLHKKQVMKTSLFSKERSLPICMFNARNSSIINSNWYVAIFSFTFLFFYGKIRRLVR</sequence>
<dbReference type="AlphaFoldDB" id="A0A1L8WL21"/>
<keyword evidence="1" id="KW-0812">Transmembrane</keyword>
<evidence type="ECO:0000313" key="2">
    <source>
        <dbReference type="EMBL" id="OJG81726.1"/>
    </source>
</evidence>
<dbReference type="STRING" id="150033.RV14_GL000253"/>
<feature type="transmembrane region" description="Helical" evidence="1">
    <location>
        <begin position="73"/>
        <end position="91"/>
    </location>
</feature>
<reference evidence="2 3" key="1">
    <citation type="submission" date="2014-12" db="EMBL/GenBank/DDBJ databases">
        <title>Draft genome sequences of 29 type strains of Enterococci.</title>
        <authorList>
            <person name="Zhong Z."/>
            <person name="Sun Z."/>
            <person name="Liu W."/>
            <person name="Zhang W."/>
            <person name="Zhang H."/>
        </authorList>
    </citation>
    <scope>NUCLEOTIDE SEQUENCE [LARGE SCALE GENOMIC DNA]</scope>
    <source>
        <strain evidence="2 3">DSM 15687</strain>
    </source>
</reference>
<dbReference type="Proteomes" id="UP000182152">
    <property type="component" value="Unassembled WGS sequence"/>
</dbReference>
<gene>
    <name evidence="2" type="ORF">RV14_GL000253</name>
</gene>
<organism evidence="2 3">
    <name type="scientific">Enterococcus ratti</name>
    <dbReference type="NCBI Taxonomy" id="150033"/>
    <lineage>
        <taxon>Bacteria</taxon>
        <taxon>Bacillati</taxon>
        <taxon>Bacillota</taxon>
        <taxon>Bacilli</taxon>
        <taxon>Lactobacillales</taxon>
        <taxon>Enterococcaceae</taxon>
        <taxon>Enterococcus</taxon>
    </lineage>
</organism>